<gene>
    <name evidence="11" type="ORF">DFH08DRAFT_844803</name>
</gene>
<dbReference type="Gene3D" id="1.10.630.10">
    <property type="entry name" value="Cytochrome P450"/>
    <property type="match status" value="1"/>
</dbReference>
<comment type="cofactor">
    <cofactor evidence="1 9">
        <name>heme</name>
        <dbReference type="ChEBI" id="CHEBI:30413"/>
    </cofactor>
</comment>
<evidence type="ECO:0000256" key="6">
    <source>
        <dbReference type="ARBA" id="ARBA00023002"/>
    </source>
</evidence>
<dbReference type="GO" id="GO:0004497">
    <property type="term" value="F:monooxygenase activity"/>
    <property type="evidence" value="ECO:0007669"/>
    <property type="project" value="UniProtKB-KW"/>
</dbReference>
<keyword evidence="6 10" id="KW-0560">Oxidoreductase</keyword>
<dbReference type="SUPFAM" id="SSF48264">
    <property type="entry name" value="Cytochrome P450"/>
    <property type="match status" value="1"/>
</dbReference>
<keyword evidence="4 9" id="KW-0349">Heme</keyword>
<evidence type="ECO:0000313" key="11">
    <source>
        <dbReference type="EMBL" id="KAJ7361656.1"/>
    </source>
</evidence>
<feature type="binding site" description="axial binding residue" evidence="9">
    <location>
        <position position="444"/>
    </location>
    <ligand>
        <name>heme</name>
        <dbReference type="ChEBI" id="CHEBI:30413"/>
    </ligand>
    <ligandPart>
        <name>Fe</name>
        <dbReference type="ChEBI" id="CHEBI:18248"/>
    </ligandPart>
</feature>
<dbReference type="PROSITE" id="PS00086">
    <property type="entry name" value="CYTOCHROME_P450"/>
    <property type="match status" value="1"/>
</dbReference>
<keyword evidence="5 9" id="KW-0479">Metal-binding</keyword>
<comment type="caution">
    <text evidence="11">The sequence shown here is derived from an EMBL/GenBank/DDBJ whole genome shotgun (WGS) entry which is preliminary data.</text>
</comment>
<dbReference type="GO" id="GO:0005506">
    <property type="term" value="F:iron ion binding"/>
    <property type="evidence" value="ECO:0007669"/>
    <property type="project" value="InterPro"/>
</dbReference>
<evidence type="ECO:0000256" key="4">
    <source>
        <dbReference type="ARBA" id="ARBA00022617"/>
    </source>
</evidence>
<dbReference type="GO" id="GO:0016705">
    <property type="term" value="F:oxidoreductase activity, acting on paired donors, with incorporation or reduction of molecular oxygen"/>
    <property type="evidence" value="ECO:0007669"/>
    <property type="project" value="InterPro"/>
</dbReference>
<reference evidence="11" key="1">
    <citation type="submission" date="2023-03" db="EMBL/GenBank/DDBJ databases">
        <title>Massive genome expansion in bonnet fungi (Mycena s.s.) driven by repeated elements and novel gene families across ecological guilds.</title>
        <authorList>
            <consortium name="Lawrence Berkeley National Laboratory"/>
            <person name="Harder C.B."/>
            <person name="Miyauchi S."/>
            <person name="Viragh M."/>
            <person name="Kuo A."/>
            <person name="Thoen E."/>
            <person name="Andreopoulos B."/>
            <person name="Lu D."/>
            <person name="Skrede I."/>
            <person name="Drula E."/>
            <person name="Henrissat B."/>
            <person name="Morin E."/>
            <person name="Kohler A."/>
            <person name="Barry K."/>
            <person name="LaButti K."/>
            <person name="Morin E."/>
            <person name="Salamov A."/>
            <person name="Lipzen A."/>
            <person name="Mereny Z."/>
            <person name="Hegedus B."/>
            <person name="Baldrian P."/>
            <person name="Stursova M."/>
            <person name="Weitz H."/>
            <person name="Taylor A."/>
            <person name="Grigoriev I.V."/>
            <person name="Nagy L.G."/>
            <person name="Martin F."/>
            <person name="Kauserud H."/>
        </authorList>
    </citation>
    <scope>NUCLEOTIDE SEQUENCE</scope>
    <source>
        <strain evidence="11">CBHHK002</strain>
    </source>
</reference>
<protein>
    <submittedName>
        <fullName evidence="11">Cytochrome P450</fullName>
    </submittedName>
</protein>
<evidence type="ECO:0000256" key="8">
    <source>
        <dbReference type="ARBA" id="ARBA00023033"/>
    </source>
</evidence>
<proteinExistence type="inferred from homology"/>
<dbReference type="AlphaFoldDB" id="A0AAD7F044"/>
<dbReference type="InterPro" id="IPR050364">
    <property type="entry name" value="Cytochrome_P450_fung"/>
</dbReference>
<organism evidence="11 12">
    <name type="scientific">Mycena albidolilacea</name>
    <dbReference type="NCBI Taxonomy" id="1033008"/>
    <lineage>
        <taxon>Eukaryota</taxon>
        <taxon>Fungi</taxon>
        <taxon>Dikarya</taxon>
        <taxon>Basidiomycota</taxon>
        <taxon>Agaricomycotina</taxon>
        <taxon>Agaricomycetes</taxon>
        <taxon>Agaricomycetidae</taxon>
        <taxon>Agaricales</taxon>
        <taxon>Marasmiineae</taxon>
        <taxon>Mycenaceae</taxon>
        <taxon>Mycena</taxon>
    </lineage>
</organism>
<dbReference type="InterPro" id="IPR036396">
    <property type="entry name" value="Cyt_P450_sf"/>
</dbReference>
<dbReference type="InterPro" id="IPR017972">
    <property type="entry name" value="Cyt_P450_CS"/>
</dbReference>
<dbReference type="Pfam" id="PF00067">
    <property type="entry name" value="p450"/>
    <property type="match status" value="1"/>
</dbReference>
<sequence length="517" mass="58815">MMREFSSLESLTLLSLFCCALAYFWSHLASFRSKLVGLPLPPGPQANWMGKVELPQIRPWLTYAQWKDVYGDLIYIRVLGNPILVLNSAITASDLLEKRSGIFSSRPLRTMIVELIGWDWLFSAFPYGSWWQAHRIMFNRHLPPNGSSVVWHPLQIQETHAMCRRLLESPQEFRYHVRKTAARIILKMTYGSQVGAGDDYVMLADKALASLAQAGIFGSFLVDYLPFLKYAPSCFAFQRKARKWRTPVRAMLDTPFISVKEEMAQGVASQCMVSQELERLSQSRELSLSHESIIKNVAATMYAAGSDTVVSAISSFFLVMSLYPEVQKRGQMEIDKVIGPEHRLPLFTDRPQMPFIDYICNELLRWNPVTPLGLAHYITEDNEYKGYRLPKGTTVLPNVWAILHDPEMYPDPLTFNPERFSPENRVNGLNQIPDAAFGFGRRLCPGRFLAFDTLWIVVATMLTVYDISKEIDETGKVKEPCAEFTPHLLSHPMPFGCSIIPRSPAARQLIVQTEIHT</sequence>
<dbReference type="GO" id="GO:0020037">
    <property type="term" value="F:heme binding"/>
    <property type="evidence" value="ECO:0007669"/>
    <property type="project" value="InterPro"/>
</dbReference>
<dbReference type="PANTHER" id="PTHR46300">
    <property type="entry name" value="P450, PUTATIVE (EUROFUNG)-RELATED-RELATED"/>
    <property type="match status" value="1"/>
</dbReference>
<comment type="pathway">
    <text evidence="2">Secondary metabolite biosynthesis.</text>
</comment>
<dbReference type="PRINTS" id="PR00463">
    <property type="entry name" value="EP450I"/>
</dbReference>
<dbReference type="InterPro" id="IPR001128">
    <property type="entry name" value="Cyt_P450"/>
</dbReference>
<keyword evidence="12" id="KW-1185">Reference proteome</keyword>
<evidence type="ECO:0000256" key="5">
    <source>
        <dbReference type="ARBA" id="ARBA00022723"/>
    </source>
</evidence>
<evidence type="ECO:0000256" key="10">
    <source>
        <dbReference type="RuleBase" id="RU000461"/>
    </source>
</evidence>
<evidence type="ECO:0000256" key="2">
    <source>
        <dbReference type="ARBA" id="ARBA00005179"/>
    </source>
</evidence>
<evidence type="ECO:0000256" key="3">
    <source>
        <dbReference type="ARBA" id="ARBA00010617"/>
    </source>
</evidence>
<dbReference type="EMBL" id="JARIHO010000005">
    <property type="protein sequence ID" value="KAJ7361656.1"/>
    <property type="molecule type" value="Genomic_DNA"/>
</dbReference>
<accession>A0AAD7F044</accession>
<keyword evidence="7 9" id="KW-0408">Iron</keyword>
<evidence type="ECO:0000256" key="9">
    <source>
        <dbReference type="PIRSR" id="PIRSR602401-1"/>
    </source>
</evidence>
<keyword evidence="8 10" id="KW-0503">Monooxygenase</keyword>
<dbReference type="InterPro" id="IPR002401">
    <property type="entry name" value="Cyt_P450_E_grp-I"/>
</dbReference>
<evidence type="ECO:0000256" key="7">
    <source>
        <dbReference type="ARBA" id="ARBA00023004"/>
    </source>
</evidence>
<dbReference type="CDD" id="cd11065">
    <property type="entry name" value="CYP64-like"/>
    <property type="match status" value="1"/>
</dbReference>
<comment type="similarity">
    <text evidence="3 10">Belongs to the cytochrome P450 family.</text>
</comment>
<name>A0AAD7F044_9AGAR</name>
<dbReference type="PANTHER" id="PTHR46300:SF7">
    <property type="entry name" value="P450, PUTATIVE (EUROFUNG)-RELATED"/>
    <property type="match status" value="1"/>
</dbReference>
<dbReference type="Proteomes" id="UP001218218">
    <property type="component" value="Unassembled WGS sequence"/>
</dbReference>
<evidence type="ECO:0000313" key="12">
    <source>
        <dbReference type="Proteomes" id="UP001218218"/>
    </source>
</evidence>
<evidence type="ECO:0000256" key="1">
    <source>
        <dbReference type="ARBA" id="ARBA00001971"/>
    </source>
</evidence>